<evidence type="ECO:0000256" key="1">
    <source>
        <dbReference type="ARBA" id="ARBA00023186"/>
    </source>
</evidence>
<feature type="compositionally biased region" description="Basic and acidic residues" evidence="2">
    <location>
        <begin position="481"/>
        <end position="492"/>
    </location>
</feature>
<name>A0AB34IR00_PRYPA</name>
<dbReference type="InterPro" id="IPR018253">
    <property type="entry name" value="DnaJ_domain_CS"/>
</dbReference>
<organism evidence="5 6">
    <name type="scientific">Prymnesium parvum</name>
    <name type="common">Toxic golden alga</name>
    <dbReference type="NCBI Taxonomy" id="97485"/>
    <lineage>
        <taxon>Eukaryota</taxon>
        <taxon>Haptista</taxon>
        <taxon>Haptophyta</taxon>
        <taxon>Prymnesiophyceae</taxon>
        <taxon>Prymnesiales</taxon>
        <taxon>Prymnesiaceae</taxon>
        <taxon>Prymnesium</taxon>
    </lineage>
</organism>
<evidence type="ECO:0000256" key="2">
    <source>
        <dbReference type="SAM" id="MobiDB-lite"/>
    </source>
</evidence>
<comment type="caution">
    <text evidence="5">The sequence shown here is derived from an EMBL/GenBank/DDBJ whole genome shotgun (WGS) entry which is preliminary data.</text>
</comment>
<feature type="compositionally biased region" description="Basic and acidic residues" evidence="2">
    <location>
        <begin position="530"/>
        <end position="547"/>
    </location>
</feature>
<dbReference type="SMART" id="SM00271">
    <property type="entry name" value="DnaJ"/>
    <property type="match status" value="1"/>
</dbReference>
<dbReference type="GO" id="GO:0005783">
    <property type="term" value="C:endoplasmic reticulum"/>
    <property type="evidence" value="ECO:0007669"/>
    <property type="project" value="TreeGrafter"/>
</dbReference>
<feature type="region of interest" description="Disordered" evidence="2">
    <location>
        <begin position="505"/>
        <end position="550"/>
    </location>
</feature>
<evidence type="ECO:0000313" key="5">
    <source>
        <dbReference type="EMBL" id="KAL1503988.1"/>
    </source>
</evidence>
<feature type="transmembrane region" description="Helical" evidence="3">
    <location>
        <begin position="208"/>
        <end position="230"/>
    </location>
</feature>
<feature type="domain" description="J" evidence="4">
    <location>
        <begin position="569"/>
        <end position="635"/>
    </location>
</feature>
<dbReference type="PROSITE" id="PS00636">
    <property type="entry name" value="DNAJ_1"/>
    <property type="match status" value="1"/>
</dbReference>
<dbReference type="PRINTS" id="PR00625">
    <property type="entry name" value="JDOMAIN"/>
</dbReference>
<evidence type="ECO:0000313" key="6">
    <source>
        <dbReference type="Proteomes" id="UP001515480"/>
    </source>
</evidence>
<feature type="compositionally biased region" description="Acidic residues" evidence="2">
    <location>
        <begin position="461"/>
        <end position="470"/>
    </location>
</feature>
<feature type="region of interest" description="Disordered" evidence="2">
    <location>
        <begin position="350"/>
        <end position="492"/>
    </location>
</feature>
<keyword evidence="3" id="KW-0472">Membrane</keyword>
<evidence type="ECO:0000259" key="4">
    <source>
        <dbReference type="PROSITE" id="PS50076"/>
    </source>
</evidence>
<dbReference type="GO" id="GO:0036503">
    <property type="term" value="P:ERAD pathway"/>
    <property type="evidence" value="ECO:0007669"/>
    <property type="project" value="TreeGrafter"/>
</dbReference>
<keyword evidence="3" id="KW-1133">Transmembrane helix</keyword>
<dbReference type="PROSITE" id="PS50076">
    <property type="entry name" value="DNAJ_2"/>
    <property type="match status" value="1"/>
</dbReference>
<dbReference type="Proteomes" id="UP001515480">
    <property type="component" value="Unassembled WGS sequence"/>
</dbReference>
<gene>
    <name evidence="5" type="ORF">AB1Y20_010404</name>
</gene>
<feature type="transmembrane region" description="Helical" evidence="3">
    <location>
        <begin position="275"/>
        <end position="296"/>
    </location>
</feature>
<feature type="transmembrane region" description="Helical" evidence="3">
    <location>
        <begin position="130"/>
        <end position="151"/>
    </location>
</feature>
<dbReference type="PANTHER" id="PTHR44360:SF1">
    <property type="entry name" value="DNAJ HOMOLOG SUBFAMILY B MEMBER 9"/>
    <property type="match status" value="1"/>
</dbReference>
<dbReference type="SUPFAM" id="SSF46565">
    <property type="entry name" value="Chaperone J-domain"/>
    <property type="match status" value="1"/>
</dbReference>
<accession>A0AB34IR00</accession>
<feature type="transmembrane region" description="Helical" evidence="3">
    <location>
        <begin position="236"/>
        <end position="254"/>
    </location>
</feature>
<dbReference type="InterPro" id="IPR001623">
    <property type="entry name" value="DnaJ_domain"/>
</dbReference>
<feature type="compositionally biased region" description="Low complexity" evidence="2">
    <location>
        <begin position="406"/>
        <end position="427"/>
    </location>
</feature>
<dbReference type="CDD" id="cd06257">
    <property type="entry name" value="DnaJ"/>
    <property type="match status" value="1"/>
</dbReference>
<dbReference type="InterPro" id="IPR051948">
    <property type="entry name" value="Hsp70_co-chaperone_J-domain"/>
</dbReference>
<dbReference type="GO" id="GO:0051087">
    <property type="term" value="F:protein-folding chaperone binding"/>
    <property type="evidence" value="ECO:0007669"/>
    <property type="project" value="TreeGrafter"/>
</dbReference>
<feature type="compositionally biased region" description="Basic residues" evidence="2">
    <location>
        <begin position="370"/>
        <end position="385"/>
    </location>
</feature>
<sequence length="641" mass="71374">MLLRRLALELPVETAVAAGGARAMPPVGWRMVAGAAACVLADAAAPPPLSPPQVEPLPFAESLDGLVVGTSLSLCVWIAIHRSAFSYLPERLIASPWWPKTRAAQKLQLFDVGFSRTAVDMDFVTADMFIWLWLVAAAHGVCSLLAFPIAILGWENVGDGSHLLYLRATRLFLGWALFNGIDVTLRRFTFSHFPTGISGVAWRCPQPFWVLVSLVYMPFWLLFIVLMNWYQLALSAYHVFFCVHLLGTAIEFASRQFLLVVDTKHAEQLVLFRRVLALQLLTTLFNRAILFVPLVIHCGVALRSADYLSGNLMMGPALLLTTSNVFLLVDVMKQAMVWLPSQRAHPLRDAAQAAAEVVPPSDDLEGHLPPPRRKKERTRHVKGKAAHPAQKYCSAPRDAAESELSGATFGTRAAEAERAAGGAASPPAVRPRKPKPKPRAAAGDSGELSDASELSFRGEEQSDGVDESEEVERRRAQAWREAAEEEQKKEAAARRRRFAEEVKERLNRERQRNEEKARRQAEGEPVVPPRRVDSGRSRVAAGRRDAEPSEPYAVDHSVILRTGVAATGNHYEMLGVRRSADDMEIRRAFHRLSKKWHPDKNPEHIEKAGIVFTGIKAAYETLSDERKRRRYDKTLPRTDII</sequence>
<protein>
    <recommendedName>
        <fullName evidence="4">J domain-containing protein</fullName>
    </recommendedName>
</protein>
<dbReference type="GO" id="GO:0051787">
    <property type="term" value="F:misfolded protein binding"/>
    <property type="evidence" value="ECO:0007669"/>
    <property type="project" value="TreeGrafter"/>
</dbReference>
<dbReference type="AlphaFoldDB" id="A0AB34IR00"/>
<keyword evidence="3" id="KW-0812">Transmembrane</keyword>
<evidence type="ECO:0000256" key="3">
    <source>
        <dbReference type="SAM" id="Phobius"/>
    </source>
</evidence>
<proteinExistence type="predicted"/>
<dbReference type="PANTHER" id="PTHR44360">
    <property type="entry name" value="DNAJ HOMOLOG SUBFAMILY B MEMBER 9"/>
    <property type="match status" value="1"/>
</dbReference>
<keyword evidence="1" id="KW-0143">Chaperone</keyword>
<dbReference type="Pfam" id="PF00226">
    <property type="entry name" value="DnaJ"/>
    <property type="match status" value="1"/>
</dbReference>
<keyword evidence="6" id="KW-1185">Reference proteome</keyword>
<reference evidence="5 6" key="1">
    <citation type="journal article" date="2024" name="Science">
        <title>Giant polyketide synthase enzymes in the biosynthesis of giant marine polyether toxins.</title>
        <authorList>
            <person name="Fallon T.R."/>
            <person name="Shende V.V."/>
            <person name="Wierzbicki I.H."/>
            <person name="Pendleton A.L."/>
            <person name="Watervoot N.F."/>
            <person name="Auber R.P."/>
            <person name="Gonzalez D.J."/>
            <person name="Wisecaver J.H."/>
            <person name="Moore B.S."/>
        </authorList>
    </citation>
    <scope>NUCLEOTIDE SEQUENCE [LARGE SCALE GENOMIC DNA]</scope>
    <source>
        <strain evidence="5 6">12B1</strain>
    </source>
</reference>
<dbReference type="InterPro" id="IPR036869">
    <property type="entry name" value="J_dom_sf"/>
</dbReference>
<feature type="compositionally biased region" description="Basic and acidic residues" evidence="2">
    <location>
        <begin position="505"/>
        <end position="522"/>
    </location>
</feature>
<dbReference type="Gene3D" id="1.10.287.110">
    <property type="entry name" value="DnaJ domain"/>
    <property type="match status" value="1"/>
</dbReference>
<dbReference type="EMBL" id="JBGBPQ010000020">
    <property type="protein sequence ID" value="KAL1503988.1"/>
    <property type="molecule type" value="Genomic_DNA"/>
</dbReference>
<feature type="transmembrane region" description="Helical" evidence="3">
    <location>
        <begin position="308"/>
        <end position="329"/>
    </location>
</feature>